<feature type="region of interest" description="Disordered" evidence="11">
    <location>
        <begin position="19"/>
        <end position="66"/>
    </location>
</feature>
<organism evidence="14 15">
    <name type="scientific">Thyridium curvatum</name>
    <dbReference type="NCBI Taxonomy" id="1093900"/>
    <lineage>
        <taxon>Eukaryota</taxon>
        <taxon>Fungi</taxon>
        <taxon>Dikarya</taxon>
        <taxon>Ascomycota</taxon>
        <taxon>Pezizomycotina</taxon>
        <taxon>Sordariomycetes</taxon>
        <taxon>Sordariomycetidae</taxon>
        <taxon>Thyridiales</taxon>
        <taxon>Thyridiaceae</taxon>
        <taxon>Thyridium</taxon>
    </lineage>
</organism>
<keyword evidence="12" id="KW-1133">Transmembrane helix</keyword>
<dbReference type="Pfam" id="PF01565">
    <property type="entry name" value="FAD_binding_4"/>
    <property type="match status" value="1"/>
</dbReference>
<dbReference type="GO" id="GO:0071949">
    <property type="term" value="F:FAD binding"/>
    <property type="evidence" value="ECO:0007669"/>
    <property type="project" value="InterPro"/>
</dbReference>
<keyword evidence="8" id="KW-0496">Mitochondrion</keyword>
<dbReference type="Gene3D" id="3.30.70.2740">
    <property type="match status" value="1"/>
</dbReference>
<dbReference type="InterPro" id="IPR016169">
    <property type="entry name" value="FAD-bd_PCMH_sub2"/>
</dbReference>
<dbReference type="Proteomes" id="UP000319257">
    <property type="component" value="Unassembled WGS sequence"/>
</dbReference>
<evidence type="ECO:0000256" key="1">
    <source>
        <dbReference type="ARBA" id="ARBA00001974"/>
    </source>
</evidence>
<sequence length="495" mass="53393">MANPLRRIHCHGGRPCRRLASRGGPINSTFSHRASSSPLRAAEPSSPRWSSHSSVPGPQSVAAPQIGRSSTSPLALLGIGLGLLAGAVAGWAFSTSDRKQGSAKPQYATIAQMEQAITEVQRALGEDSVSTDSEILLAHGYSEWSTVNIDRLPVAVVFPSSTEEVSTVAKICHKYNIPIIPFSGGSSVEGNFSAPVGGFSVDFMNMNQIVKFRPEEKSSAGYNLNSLFVGSEGTLGLVTEATLKLAPAPTSTGVAVISFPTIKSAASMAVDVVRKGIVVGAIEILDDVQMKVINKIGATGRTWREEPTLFIKFTGDQDVVDHNIKLVQKVAREHGSPKMEFENDAEKQKVLWSARKEALWSMLALRTSGSEVWTTDVAVPLSRVAELIECSKKDLDNLNLFGSIIGHVGDGNFHETILFDGAKERQRVEQSVHRMVRRALDMEGTCTGEHGVGLGKIDSLQDELGDAPLSVMRAIKTSLDPKWLMNPGKIFHFQQ</sequence>
<dbReference type="GO" id="GO:0004458">
    <property type="term" value="F:D-lactate dehydrogenase (cytochrome) activity"/>
    <property type="evidence" value="ECO:0007669"/>
    <property type="project" value="UniProtKB-EC"/>
</dbReference>
<dbReference type="Gene3D" id="3.30.465.10">
    <property type="match status" value="1"/>
</dbReference>
<dbReference type="EMBL" id="SKBQ01000091">
    <property type="protein sequence ID" value="TPX07277.1"/>
    <property type="molecule type" value="Genomic_DNA"/>
</dbReference>
<dbReference type="GO" id="GO:0008720">
    <property type="term" value="F:D-lactate dehydrogenase (NAD+) activity"/>
    <property type="evidence" value="ECO:0007669"/>
    <property type="project" value="TreeGrafter"/>
</dbReference>
<dbReference type="InterPro" id="IPR016164">
    <property type="entry name" value="FAD-linked_Oxase-like_C"/>
</dbReference>
<evidence type="ECO:0000313" key="15">
    <source>
        <dbReference type="Proteomes" id="UP000319257"/>
    </source>
</evidence>
<evidence type="ECO:0000256" key="3">
    <source>
        <dbReference type="ARBA" id="ARBA00008000"/>
    </source>
</evidence>
<evidence type="ECO:0000259" key="13">
    <source>
        <dbReference type="PROSITE" id="PS51387"/>
    </source>
</evidence>
<dbReference type="PROSITE" id="PS51387">
    <property type="entry name" value="FAD_PCMH"/>
    <property type="match status" value="1"/>
</dbReference>
<dbReference type="InterPro" id="IPR036318">
    <property type="entry name" value="FAD-bd_PCMH-like_sf"/>
</dbReference>
<dbReference type="InterPro" id="IPR016166">
    <property type="entry name" value="FAD-bd_PCMH"/>
</dbReference>
<proteinExistence type="inferred from homology"/>
<accession>A0A507AK16</accession>
<dbReference type="STRING" id="1093900.A0A507AK16"/>
<reference evidence="14 15" key="1">
    <citation type="submission" date="2019-06" db="EMBL/GenBank/DDBJ databases">
        <title>Draft genome sequence of the filamentous fungus Phialemoniopsis curvata isolated from diesel fuel.</title>
        <authorList>
            <person name="Varaljay V.A."/>
            <person name="Lyon W.J."/>
            <person name="Crouch A.L."/>
            <person name="Drake C.E."/>
            <person name="Hollomon J.M."/>
            <person name="Nadeau L.J."/>
            <person name="Nunn H.S."/>
            <person name="Stevenson B.S."/>
            <person name="Bojanowski C.L."/>
            <person name="Crookes-Goodson W.J."/>
        </authorList>
    </citation>
    <scope>NUCLEOTIDE SEQUENCE [LARGE SCALE GENOMIC DNA]</scope>
    <source>
        <strain evidence="14 15">D216</strain>
    </source>
</reference>
<feature type="domain" description="FAD-binding PCMH-type" evidence="13">
    <location>
        <begin position="149"/>
        <end position="329"/>
    </location>
</feature>
<keyword evidence="6" id="KW-0809">Transit peptide</keyword>
<keyword evidence="12" id="KW-0812">Transmembrane</keyword>
<dbReference type="InterPro" id="IPR006094">
    <property type="entry name" value="Oxid_FAD_bind_N"/>
</dbReference>
<keyword evidence="7" id="KW-0560">Oxidoreductase</keyword>
<protein>
    <recommendedName>
        <fullName evidence="9">D-lactate dehydrogenase (cytochrome)</fullName>
        <ecNumber evidence="9">1.1.2.4</ecNumber>
    </recommendedName>
</protein>
<dbReference type="OrthoDB" id="7786253at2759"/>
<feature type="compositionally biased region" description="Low complexity" evidence="11">
    <location>
        <begin position="44"/>
        <end position="56"/>
    </location>
</feature>
<feature type="compositionally biased region" description="Polar residues" evidence="11">
    <location>
        <begin position="26"/>
        <end position="38"/>
    </location>
</feature>
<keyword evidence="5" id="KW-0274">FAD</keyword>
<evidence type="ECO:0000256" key="8">
    <source>
        <dbReference type="ARBA" id="ARBA00023128"/>
    </source>
</evidence>
<dbReference type="Gene3D" id="3.30.43.10">
    <property type="entry name" value="Uridine Diphospho-n-acetylenolpyruvylglucosamine Reductase, domain 2"/>
    <property type="match status" value="1"/>
</dbReference>
<dbReference type="GO" id="GO:1903457">
    <property type="term" value="P:lactate catabolic process"/>
    <property type="evidence" value="ECO:0007669"/>
    <property type="project" value="TreeGrafter"/>
</dbReference>
<evidence type="ECO:0000256" key="12">
    <source>
        <dbReference type="SAM" id="Phobius"/>
    </source>
</evidence>
<gene>
    <name evidence="14" type="ORF">E0L32_010774</name>
</gene>
<dbReference type="InParanoid" id="A0A507AK16"/>
<comment type="cofactor">
    <cofactor evidence="1">
        <name>FAD</name>
        <dbReference type="ChEBI" id="CHEBI:57692"/>
    </cofactor>
</comment>
<comment type="caution">
    <text evidence="14">The sequence shown here is derived from an EMBL/GenBank/DDBJ whole genome shotgun (WGS) entry which is preliminary data.</text>
</comment>
<dbReference type="SUPFAM" id="SSF55103">
    <property type="entry name" value="FAD-linked oxidases, C-terminal domain"/>
    <property type="match status" value="1"/>
</dbReference>
<keyword evidence="15" id="KW-1185">Reference proteome</keyword>
<comment type="similarity">
    <text evidence="3">Belongs to the FAD-binding oxidoreductase/transferase type 4 family.</text>
</comment>
<evidence type="ECO:0000256" key="4">
    <source>
        <dbReference type="ARBA" id="ARBA00022630"/>
    </source>
</evidence>
<evidence type="ECO:0000256" key="5">
    <source>
        <dbReference type="ARBA" id="ARBA00022827"/>
    </source>
</evidence>
<dbReference type="Pfam" id="PF02913">
    <property type="entry name" value="FAD-oxidase_C"/>
    <property type="match status" value="1"/>
</dbReference>
<comment type="subcellular location">
    <subcellularLocation>
        <location evidence="2">Mitochondrion</location>
    </subcellularLocation>
</comment>
<dbReference type="FunFam" id="1.10.45.10:FF:000001">
    <property type="entry name" value="D-lactate dehydrogenase mitochondrial"/>
    <property type="match status" value="1"/>
</dbReference>
<dbReference type="FunFam" id="3.30.70.2740:FF:000001">
    <property type="entry name" value="D-lactate dehydrogenase mitochondrial"/>
    <property type="match status" value="1"/>
</dbReference>
<evidence type="ECO:0000256" key="6">
    <source>
        <dbReference type="ARBA" id="ARBA00022946"/>
    </source>
</evidence>
<dbReference type="EC" id="1.1.2.4" evidence="9"/>
<dbReference type="GeneID" id="41978221"/>
<dbReference type="InterPro" id="IPR016167">
    <property type="entry name" value="FAD-bd_PCMH_sub1"/>
</dbReference>
<evidence type="ECO:0000256" key="9">
    <source>
        <dbReference type="ARBA" id="ARBA00038897"/>
    </source>
</evidence>
<evidence type="ECO:0000256" key="10">
    <source>
        <dbReference type="ARBA" id="ARBA00051436"/>
    </source>
</evidence>
<feature type="transmembrane region" description="Helical" evidence="12">
    <location>
        <begin position="74"/>
        <end position="93"/>
    </location>
</feature>
<keyword evidence="4" id="KW-0285">Flavoprotein</keyword>
<dbReference type="RefSeq" id="XP_030988988.1">
    <property type="nucleotide sequence ID" value="XM_031133430.1"/>
</dbReference>
<evidence type="ECO:0000256" key="7">
    <source>
        <dbReference type="ARBA" id="ARBA00023002"/>
    </source>
</evidence>
<dbReference type="PANTHER" id="PTHR11748">
    <property type="entry name" value="D-LACTATE DEHYDROGENASE"/>
    <property type="match status" value="1"/>
</dbReference>
<evidence type="ECO:0000256" key="2">
    <source>
        <dbReference type="ARBA" id="ARBA00004173"/>
    </source>
</evidence>
<name>A0A507AK16_9PEZI</name>
<evidence type="ECO:0000313" key="14">
    <source>
        <dbReference type="EMBL" id="TPX07277.1"/>
    </source>
</evidence>
<dbReference type="InterPro" id="IPR004113">
    <property type="entry name" value="FAD-bd_oxidored_4_C"/>
</dbReference>
<dbReference type="AlphaFoldDB" id="A0A507AK16"/>
<dbReference type="GO" id="GO:0005739">
    <property type="term" value="C:mitochondrion"/>
    <property type="evidence" value="ECO:0007669"/>
    <property type="project" value="UniProtKB-SubCell"/>
</dbReference>
<dbReference type="SUPFAM" id="SSF56176">
    <property type="entry name" value="FAD-binding/transporter-associated domain-like"/>
    <property type="match status" value="1"/>
</dbReference>
<dbReference type="PANTHER" id="PTHR11748:SF111">
    <property type="entry name" value="D-LACTATE DEHYDROGENASE, MITOCHONDRIAL-RELATED"/>
    <property type="match status" value="1"/>
</dbReference>
<dbReference type="InterPro" id="IPR016171">
    <property type="entry name" value="Vanillyl_alc_oxidase_C-sub2"/>
</dbReference>
<comment type="catalytic activity">
    <reaction evidence="10">
        <text>(R)-lactate + 2 Fe(III)-[cytochrome c] = 2 Fe(II)-[cytochrome c] + pyruvate + 2 H(+)</text>
        <dbReference type="Rhea" id="RHEA:13521"/>
        <dbReference type="Rhea" id="RHEA-COMP:10350"/>
        <dbReference type="Rhea" id="RHEA-COMP:14399"/>
        <dbReference type="ChEBI" id="CHEBI:15361"/>
        <dbReference type="ChEBI" id="CHEBI:15378"/>
        <dbReference type="ChEBI" id="CHEBI:16004"/>
        <dbReference type="ChEBI" id="CHEBI:29033"/>
        <dbReference type="ChEBI" id="CHEBI:29034"/>
        <dbReference type="EC" id="1.1.2.4"/>
    </reaction>
</comment>
<evidence type="ECO:0000256" key="11">
    <source>
        <dbReference type="SAM" id="MobiDB-lite"/>
    </source>
</evidence>
<keyword evidence="12" id="KW-0472">Membrane</keyword>
<dbReference type="Gene3D" id="1.10.45.10">
    <property type="entry name" value="Vanillyl-alcohol Oxidase, Chain A, domain 4"/>
    <property type="match status" value="1"/>
</dbReference>